<protein>
    <submittedName>
        <fullName evidence="2">Uncharacterized protein</fullName>
    </submittedName>
</protein>
<sequence>MDSDLILPVDVDGECLADLEHLLFENSAAAGPAGNQQWGLDAGPHQHNWDPYVHFPSVGNRADKPNERKVG</sequence>
<dbReference type="OrthoDB" id="2621411at2759"/>
<gene>
    <name evidence="2" type="ORF">FIBSPDRAFT_764986</name>
</gene>
<accession>A0A167WFH4</accession>
<feature type="region of interest" description="Disordered" evidence="1">
    <location>
        <begin position="50"/>
        <end position="71"/>
    </location>
</feature>
<evidence type="ECO:0000256" key="1">
    <source>
        <dbReference type="SAM" id="MobiDB-lite"/>
    </source>
</evidence>
<organism evidence="2 3">
    <name type="scientific">Athelia psychrophila</name>
    <dbReference type="NCBI Taxonomy" id="1759441"/>
    <lineage>
        <taxon>Eukaryota</taxon>
        <taxon>Fungi</taxon>
        <taxon>Dikarya</taxon>
        <taxon>Basidiomycota</taxon>
        <taxon>Agaricomycotina</taxon>
        <taxon>Agaricomycetes</taxon>
        <taxon>Agaricomycetidae</taxon>
        <taxon>Atheliales</taxon>
        <taxon>Atheliaceae</taxon>
        <taxon>Athelia</taxon>
    </lineage>
</organism>
<dbReference type="EMBL" id="KV417806">
    <property type="protein sequence ID" value="KZP06038.1"/>
    <property type="molecule type" value="Genomic_DNA"/>
</dbReference>
<proteinExistence type="predicted"/>
<feature type="compositionally biased region" description="Basic and acidic residues" evidence="1">
    <location>
        <begin position="61"/>
        <end position="71"/>
    </location>
</feature>
<evidence type="ECO:0000313" key="2">
    <source>
        <dbReference type="EMBL" id="KZP06038.1"/>
    </source>
</evidence>
<dbReference type="STRING" id="436010.A0A167WFH4"/>
<keyword evidence="3" id="KW-1185">Reference proteome</keyword>
<name>A0A167WFH4_9AGAM</name>
<dbReference type="AlphaFoldDB" id="A0A167WFH4"/>
<dbReference type="Proteomes" id="UP000076532">
    <property type="component" value="Unassembled WGS sequence"/>
</dbReference>
<evidence type="ECO:0000313" key="3">
    <source>
        <dbReference type="Proteomes" id="UP000076532"/>
    </source>
</evidence>
<reference evidence="2 3" key="1">
    <citation type="journal article" date="2016" name="Mol. Biol. Evol.">
        <title>Comparative Genomics of Early-Diverging Mushroom-Forming Fungi Provides Insights into the Origins of Lignocellulose Decay Capabilities.</title>
        <authorList>
            <person name="Nagy L.G."/>
            <person name="Riley R."/>
            <person name="Tritt A."/>
            <person name="Adam C."/>
            <person name="Daum C."/>
            <person name="Floudas D."/>
            <person name="Sun H."/>
            <person name="Yadav J.S."/>
            <person name="Pangilinan J."/>
            <person name="Larsson K.H."/>
            <person name="Matsuura K."/>
            <person name="Barry K."/>
            <person name="Labutti K."/>
            <person name="Kuo R."/>
            <person name="Ohm R.A."/>
            <person name="Bhattacharya S.S."/>
            <person name="Shirouzu T."/>
            <person name="Yoshinaga Y."/>
            <person name="Martin F.M."/>
            <person name="Grigoriev I.V."/>
            <person name="Hibbett D.S."/>
        </authorList>
    </citation>
    <scope>NUCLEOTIDE SEQUENCE [LARGE SCALE GENOMIC DNA]</scope>
    <source>
        <strain evidence="2 3">CBS 109695</strain>
    </source>
</reference>